<feature type="compositionally biased region" description="Basic and acidic residues" evidence="1">
    <location>
        <begin position="1"/>
        <end position="21"/>
    </location>
</feature>
<feature type="region of interest" description="Disordered" evidence="1">
    <location>
        <begin position="210"/>
        <end position="290"/>
    </location>
</feature>
<reference evidence="2" key="1">
    <citation type="submission" date="2023-01" db="EMBL/GenBank/DDBJ databases">
        <title>The growth and conidiation of Purpureocillium lavendulum are regulated by nitrogen source and histone H3K14 acetylation.</title>
        <authorList>
            <person name="Tang P."/>
            <person name="Han J."/>
            <person name="Zhang C."/>
            <person name="Tang P."/>
            <person name="Qi F."/>
            <person name="Zhang K."/>
            <person name="Liang L."/>
        </authorList>
    </citation>
    <scope>NUCLEOTIDE SEQUENCE</scope>
    <source>
        <strain evidence="2">YMF1.00683</strain>
    </source>
</reference>
<feature type="compositionally biased region" description="Low complexity" evidence="1">
    <location>
        <begin position="69"/>
        <end position="102"/>
    </location>
</feature>
<gene>
    <name evidence="2" type="ORF">O9K51_06627</name>
</gene>
<dbReference type="EMBL" id="JAQHRD010000005">
    <property type="protein sequence ID" value="KAJ6440835.1"/>
    <property type="molecule type" value="Genomic_DNA"/>
</dbReference>
<feature type="compositionally biased region" description="Basic and acidic residues" evidence="1">
    <location>
        <begin position="226"/>
        <end position="247"/>
    </location>
</feature>
<feature type="compositionally biased region" description="Basic and acidic residues" evidence="1">
    <location>
        <begin position="106"/>
        <end position="115"/>
    </location>
</feature>
<sequence length="290" mass="32056">MSRYEADDGGRRSRRDRDYSPEYHSGGGGGRPFDQDNQPPPPPPQQQPQQRRGLNEDYYRESAATLGVPAPSNNRPRSVPPSSAVIRRPRSPSRSSRSSSRSYRGRGFDDDDHSRSRGGSRGPDPVSRARGIVHDNFSHSAAGIGAGILGAVVGGIVANKASEAAFKHRHKAGGRARRHSDEAAPRMVSTILGAVAGGLGANAIANRVEDSRDKGRHRQIAWEGRYGPEEDLPHYDSGRPGDLDHRNGRGRLYRGEDDDYDYVYDDDRRSSRSRAGRRPRDEEAGFRYRF</sequence>
<dbReference type="AlphaFoldDB" id="A0AB34FRQ5"/>
<evidence type="ECO:0000313" key="2">
    <source>
        <dbReference type="EMBL" id="KAJ6440835.1"/>
    </source>
</evidence>
<accession>A0AB34FRQ5</accession>
<evidence type="ECO:0000256" key="1">
    <source>
        <dbReference type="SAM" id="MobiDB-lite"/>
    </source>
</evidence>
<feature type="compositionally biased region" description="Basic and acidic residues" evidence="1">
    <location>
        <begin position="278"/>
        <end position="290"/>
    </location>
</feature>
<proteinExistence type="predicted"/>
<dbReference type="Proteomes" id="UP001163105">
    <property type="component" value="Unassembled WGS sequence"/>
</dbReference>
<comment type="caution">
    <text evidence="2">The sequence shown here is derived from an EMBL/GenBank/DDBJ whole genome shotgun (WGS) entry which is preliminary data.</text>
</comment>
<evidence type="ECO:0000313" key="3">
    <source>
        <dbReference type="Proteomes" id="UP001163105"/>
    </source>
</evidence>
<keyword evidence="3" id="KW-1185">Reference proteome</keyword>
<name>A0AB34FRQ5_9HYPO</name>
<protein>
    <submittedName>
        <fullName evidence="2">AAA family ATPase</fullName>
    </submittedName>
</protein>
<organism evidence="2 3">
    <name type="scientific">Purpureocillium lavendulum</name>
    <dbReference type="NCBI Taxonomy" id="1247861"/>
    <lineage>
        <taxon>Eukaryota</taxon>
        <taxon>Fungi</taxon>
        <taxon>Dikarya</taxon>
        <taxon>Ascomycota</taxon>
        <taxon>Pezizomycotina</taxon>
        <taxon>Sordariomycetes</taxon>
        <taxon>Hypocreomycetidae</taxon>
        <taxon>Hypocreales</taxon>
        <taxon>Ophiocordycipitaceae</taxon>
        <taxon>Purpureocillium</taxon>
    </lineage>
</organism>
<feature type="region of interest" description="Disordered" evidence="1">
    <location>
        <begin position="1"/>
        <end position="132"/>
    </location>
</feature>